<reference evidence="1 2" key="1">
    <citation type="journal article" date="2019" name="Int. J. Syst. Evol. Microbiol.">
        <title>The Global Catalogue of Microorganisms (GCM) 10K type strain sequencing project: providing services to taxonomists for standard genome sequencing and annotation.</title>
        <authorList>
            <consortium name="The Broad Institute Genomics Platform"/>
            <consortium name="The Broad Institute Genome Sequencing Center for Infectious Disease"/>
            <person name="Wu L."/>
            <person name="Ma J."/>
        </authorList>
    </citation>
    <scope>NUCLEOTIDE SEQUENCE [LARGE SCALE GENOMIC DNA]</scope>
    <source>
        <strain evidence="1 2">CGMCC 1.12563</strain>
    </source>
</reference>
<protein>
    <submittedName>
        <fullName evidence="1">Uncharacterized protein</fullName>
    </submittedName>
</protein>
<accession>A0ABD6AYZ1</accession>
<gene>
    <name evidence="1" type="ORF">ACFSBT_17725</name>
</gene>
<keyword evidence="2" id="KW-1185">Reference proteome</keyword>
<dbReference type="EMBL" id="JBHUDC010000008">
    <property type="protein sequence ID" value="MFD1515123.1"/>
    <property type="molecule type" value="Genomic_DNA"/>
</dbReference>
<evidence type="ECO:0000313" key="1">
    <source>
        <dbReference type="EMBL" id="MFD1515123.1"/>
    </source>
</evidence>
<dbReference type="AlphaFoldDB" id="A0ABD6AYZ1"/>
<sequence length="290" mass="30261">MVDIVNPSPNRPISAEITAATIAQAAHAPGGGWVVPPDESVIEASPLDAFTPEISSSDLTVDIQSGEAFIGGVYLGRDTVSSVELAPSTNDQDVYVGADLSQPDTVIVGLGSEFASGDPRIRIARYNTDSTGIVNPTSDYRTIGQAVDVENRRYEGGLAESVAKATSASELDGQTLTDVLRNGRTVPIPLSRIQDTDDASIVEFVPASTTFKLLGVTLISESGGVPSGVSASIVDDSGTERFSTTNRSSTGTVDAPLIPISGQQAPLRLRIENDSGSTQRVGAVFGYYLE</sequence>
<name>A0ABD6AYZ1_9EURY</name>
<proteinExistence type="predicted"/>
<dbReference type="Proteomes" id="UP001597187">
    <property type="component" value="Unassembled WGS sequence"/>
</dbReference>
<evidence type="ECO:0000313" key="2">
    <source>
        <dbReference type="Proteomes" id="UP001597187"/>
    </source>
</evidence>
<comment type="caution">
    <text evidence="1">The sequence shown here is derived from an EMBL/GenBank/DDBJ whole genome shotgun (WGS) entry which is preliminary data.</text>
</comment>
<organism evidence="1 2">
    <name type="scientific">Halomarina rubra</name>
    <dbReference type="NCBI Taxonomy" id="2071873"/>
    <lineage>
        <taxon>Archaea</taxon>
        <taxon>Methanobacteriati</taxon>
        <taxon>Methanobacteriota</taxon>
        <taxon>Stenosarchaea group</taxon>
        <taxon>Halobacteria</taxon>
        <taxon>Halobacteriales</taxon>
        <taxon>Natronomonadaceae</taxon>
        <taxon>Halomarina</taxon>
    </lineage>
</organism>
<dbReference type="RefSeq" id="WP_250875047.1">
    <property type="nucleotide sequence ID" value="NZ_JALXFV010000008.1"/>
</dbReference>